<feature type="transmembrane region" description="Helical" evidence="2">
    <location>
        <begin position="36"/>
        <end position="58"/>
    </location>
</feature>
<keyword evidence="2" id="KW-1133">Transmembrane helix</keyword>
<evidence type="ECO:0000256" key="2">
    <source>
        <dbReference type="SAM" id="Phobius"/>
    </source>
</evidence>
<gene>
    <name evidence="3" type="ORF">SAMN04489725_105163</name>
</gene>
<dbReference type="STRING" id="89784.SAMN04489725_105163"/>
<dbReference type="Pfam" id="PF04367">
    <property type="entry name" value="DUF502"/>
    <property type="match status" value="1"/>
</dbReference>
<feature type="region of interest" description="Disordered" evidence="1">
    <location>
        <begin position="212"/>
        <end position="242"/>
    </location>
</feature>
<proteinExistence type="predicted"/>
<dbReference type="InterPro" id="IPR007462">
    <property type="entry name" value="COV1-like"/>
</dbReference>
<protein>
    <submittedName>
        <fullName evidence="3">Uncharacterized membrane protein</fullName>
    </submittedName>
</protein>
<accession>A0A1H2TDI2</accession>
<evidence type="ECO:0000256" key="1">
    <source>
        <dbReference type="SAM" id="MobiDB-lite"/>
    </source>
</evidence>
<sequence length="242" mass="26739">MALISSSLPDSTVYRQQPLKGVIAMKGLLRAAAKHFGIGLATVLPFVFAVWVVVFVVNQVDGLVSWYVPWAYLHIPGLGFAIVIVAIFILGLLSRIYVSRVLLSWADTLFMHIPVIKSLYTTAKELIENLFRRRQAFQTPVLIEWPDERALVLGFITSEELPESIDPTGDLVAVYLPNAFQFAGATVMVPRSRVREAGMTAEQAWKFALSAGLGQSRATKREEGPESTQTPTQLPKSPPMPM</sequence>
<reference evidence="4" key="1">
    <citation type="submission" date="2016-10" db="EMBL/GenBank/DDBJ databases">
        <authorList>
            <person name="Varghese N."/>
        </authorList>
    </citation>
    <scope>NUCLEOTIDE SEQUENCE [LARGE SCALE GENOMIC DNA]</scope>
    <source>
        <strain evidence="4">DSM 12489</strain>
    </source>
</reference>
<keyword evidence="2" id="KW-0472">Membrane</keyword>
<evidence type="ECO:0000313" key="3">
    <source>
        <dbReference type="EMBL" id="SDW41314.1"/>
    </source>
</evidence>
<dbReference type="EMBL" id="FNOJ01000005">
    <property type="protein sequence ID" value="SDW41314.1"/>
    <property type="molecule type" value="Genomic_DNA"/>
</dbReference>
<name>A0A1H2TDI2_9BACL</name>
<feature type="transmembrane region" description="Helical" evidence="2">
    <location>
        <begin position="70"/>
        <end position="93"/>
    </location>
</feature>
<dbReference type="PANTHER" id="PTHR31876:SF26">
    <property type="entry name" value="PROTEIN LIKE COV 2"/>
    <property type="match status" value="1"/>
</dbReference>
<keyword evidence="2" id="KW-0812">Transmembrane</keyword>
<organism evidence="3 4">
    <name type="scientific">Alicyclobacillus hesperidum</name>
    <dbReference type="NCBI Taxonomy" id="89784"/>
    <lineage>
        <taxon>Bacteria</taxon>
        <taxon>Bacillati</taxon>
        <taxon>Bacillota</taxon>
        <taxon>Bacilli</taxon>
        <taxon>Bacillales</taxon>
        <taxon>Alicyclobacillaceae</taxon>
        <taxon>Alicyclobacillus</taxon>
    </lineage>
</organism>
<keyword evidence="4" id="KW-1185">Reference proteome</keyword>
<dbReference type="AlphaFoldDB" id="A0A1H2TDI2"/>
<dbReference type="PANTHER" id="PTHR31876">
    <property type="entry name" value="COV-LIKE PROTEIN 1"/>
    <property type="match status" value="1"/>
</dbReference>
<evidence type="ECO:0000313" key="4">
    <source>
        <dbReference type="Proteomes" id="UP000182589"/>
    </source>
</evidence>
<feature type="compositionally biased region" description="Polar residues" evidence="1">
    <location>
        <begin position="226"/>
        <end position="235"/>
    </location>
</feature>
<dbReference type="Proteomes" id="UP000182589">
    <property type="component" value="Unassembled WGS sequence"/>
</dbReference>